<protein>
    <submittedName>
        <fullName evidence="1">Uncharacterized protein</fullName>
    </submittedName>
</protein>
<comment type="caution">
    <text evidence="1">The sequence shown here is derived from an EMBL/GenBank/DDBJ whole genome shotgun (WGS) entry which is preliminary data.</text>
</comment>
<evidence type="ECO:0000313" key="1">
    <source>
        <dbReference type="EMBL" id="KAJ9102095.1"/>
    </source>
</evidence>
<accession>A0ACC2VSN7</accession>
<gene>
    <name evidence="1" type="ORF">QFC20_005104</name>
</gene>
<keyword evidence="2" id="KW-1185">Reference proteome</keyword>
<organism evidence="1 2">
    <name type="scientific">Naganishia adeliensis</name>
    <dbReference type="NCBI Taxonomy" id="92952"/>
    <lineage>
        <taxon>Eukaryota</taxon>
        <taxon>Fungi</taxon>
        <taxon>Dikarya</taxon>
        <taxon>Basidiomycota</taxon>
        <taxon>Agaricomycotina</taxon>
        <taxon>Tremellomycetes</taxon>
        <taxon>Filobasidiales</taxon>
        <taxon>Filobasidiaceae</taxon>
        <taxon>Naganishia</taxon>
    </lineage>
</organism>
<dbReference type="EMBL" id="JASBWS010000066">
    <property type="protein sequence ID" value="KAJ9102095.1"/>
    <property type="molecule type" value="Genomic_DNA"/>
</dbReference>
<name>A0ACC2VSN7_9TREE</name>
<proteinExistence type="predicted"/>
<dbReference type="Proteomes" id="UP001230649">
    <property type="component" value="Unassembled WGS sequence"/>
</dbReference>
<reference evidence="1" key="1">
    <citation type="submission" date="2023-04" db="EMBL/GenBank/DDBJ databases">
        <title>Draft Genome sequencing of Naganishia species isolated from polar environments using Oxford Nanopore Technology.</title>
        <authorList>
            <person name="Leo P."/>
            <person name="Venkateswaran K."/>
        </authorList>
    </citation>
    <scope>NUCLEOTIDE SEQUENCE</scope>
    <source>
        <strain evidence="1">MNA-CCFEE 5262</strain>
    </source>
</reference>
<sequence length="421" mass="46046">MRDRTGWKTGKHTDNALLVTSIIGIAVLSILYLASRSSSASGAAQRPPHVSSWVPWLGSGIHLATNPDKFFNDAIRKHGPVFSLTAVGKKMIYVTSPGLIAQVYGNPKTLQSKEADHNMGEELFPAHSRQLQPGTIGPMVSSFVEHLSVNIRSLAGEVDATGGVTITESGKIHHVMSVSTLAAMMGTTFPASEFLPAFTKFDSEFTKLAGELPTWMCKDAIKYREACLDILEDRYVTYNRRFETETLAPDEQVSAVIRAVLDFSGKHGTATRDIAAFLLADMFATQANAPPAAAWCVVKLSENPRALARLRGEIADGVEGSLREKEVVNGSTFEFLGSAIKETLRLVTSVASIRRVMEDTILTAQKGTSDGVLLRKGEMIYCLTRPTHTDSTVHRDAEEWIPERFMPDYWAKGEGKTVKND</sequence>
<evidence type="ECO:0000313" key="2">
    <source>
        <dbReference type="Proteomes" id="UP001230649"/>
    </source>
</evidence>